<proteinExistence type="predicted"/>
<accession>A0A1G4E8K5</accession>
<dbReference type="Proteomes" id="UP000305196">
    <property type="component" value="Unassembled WGS sequence"/>
</dbReference>
<gene>
    <name evidence="2" type="ORF">PVC01_000128000</name>
</gene>
<dbReference type="VEuPathDB" id="PlasmoDB:PVX_030690"/>
<evidence type="ECO:0000313" key="3">
    <source>
        <dbReference type="Proteomes" id="UP000305196"/>
    </source>
</evidence>
<organism evidence="2 3">
    <name type="scientific">Plasmodium vivax</name>
    <name type="common">malaria parasite P. vivax</name>
    <dbReference type="NCBI Taxonomy" id="5855"/>
    <lineage>
        <taxon>Eukaryota</taxon>
        <taxon>Sar</taxon>
        <taxon>Alveolata</taxon>
        <taxon>Apicomplexa</taxon>
        <taxon>Aconoidasida</taxon>
        <taxon>Haemosporida</taxon>
        <taxon>Plasmodiidae</taxon>
        <taxon>Plasmodium</taxon>
        <taxon>Plasmodium (Plasmodium)</taxon>
    </lineage>
</organism>
<evidence type="ECO:0000256" key="1">
    <source>
        <dbReference type="SAM" id="MobiDB-lite"/>
    </source>
</evidence>
<evidence type="ECO:0008006" key="4">
    <source>
        <dbReference type="Google" id="ProtNLM"/>
    </source>
</evidence>
<feature type="compositionally biased region" description="Basic and acidic residues" evidence="1">
    <location>
        <begin position="253"/>
        <end position="267"/>
    </location>
</feature>
<evidence type="ECO:0000313" key="2">
    <source>
        <dbReference type="EMBL" id="SCA60855.1"/>
    </source>
</evidence>
<dbReference type="AlphaFoldDB" id="A0A1G4E8K5"/>
<dbReference type="EMBL" id="FLYI01000519">
    <property type="protein sequence ID" value="SCA60855.1"/>
    <property type="molecule type" value="Genomic_DNA"/>
</dbReference>
<feature type="region of interest" description="Disordered" evidence="1">
    <location>
        <begin position="240"/>
        <end position="268"/>
    </location>
</feature>
<sequence>MKNYCNGSHHQYLSHECFKYLSEKLDKHELSQDNKKHFDNALTSLGKDQYTKFFENNIINNLAARVGSDGVFWHADTKTACNYINYKLNESLRNHYNHRDIKDYTIFKDFVKVFYNKRQGNFNDDRSCEKYIEYMDNDIYNRVLTIFRMYYYYNELKNSNKYIHDDTHNKLCSNLYSLIHYSNYAINQKILNDESIKLVKKLKQIMENDNANEPYRMFCDLRFLYSMLTEFPTPRDQITKEASSALDSQVPPKTDKLHELDPQRGDTENEQASIQLEIEDKTAMEIAAHVLAPQEAVAHELPPQEPTDKVEEPGIQLNSFHAVMHPVIGRQVPNDQDIRGQFEGRHISQHPQAPTDGREGLLGKMQGFFTDTLGQVEPAPILGVSGGMGALFLLFKYTPFGTFFRGRGRVRRIPSGFHGQFPGGFPGYEEYDVGHIGYGPMNPLAE</sequence>
<name>A0A1G4E8K5_PLAVI</name>
<reference evidence="2 3" key="1">
    <citation type="submission" date="2016-07" db="EMBL/GenBank/DDBJ databases">
        <authorList>
            <consortium name="Pathogen Informatics"/>
        </authorList>
    </citation>
    <scope>NUCLEOTIDE SEQUENCE [LARGE SCALE GENOMIC DNA]</scope>
</reference>
<dbReference type="VEuPathDB" id="PlasmoDB:PVPAM_080006500"/>
<dbReference type="VEuPathDB" id="PlasmoDB:PVP01_0004700"/>
<protein>
    <recommendedName>
        <fullName evidence="4">VIR protein</fullName>
    </recommendedName>
</protein>